<evidence type="ECO:0000256" key="5">
    <source>
        <dbReference type="ARBA" id="ARBA00013433"/>
    </source>
</evidence>
<sequence>MALNASNVNDISQFTKLRASARAQDPEALKTAAKQFEAMFIKQLLKSANEAKIGNDMMGGEQGEFYQDMFNNQLAQTMSQGRGLGIADLLVRQLQQSKMAPQNAAVPAALKMPAAPAASETKPAEHSSSLLSKPMDFIRSLLPQAEAAARELGISAKTLVAQAALETGWGKHQIKNADGTPSYNYFGIKAHGKWDGASVNTKTHEYSGGVAHAEVAAFRSYSSPAEAFKDYVNFIKSNPRYADALQHGGDGHRYAEGLQRAGYATDPAYAQKIGRISSGPLMTAALDTHPKTLTA</sequence>
<evidence type="ECO:0000256" key="9">
    <source>
        <dbReference type="ARBA" id="ARBA00023295"/>
    </source>
</evidence>
<evidence type="ECO:0000256" key="2">
    <source>
        <dbReference type="ARBA" id="ARBA00004418"/>
    </source>
</evidence>
<dbReference type="InterPro" id="IPR002901">
    <property type="entry name" value="MGlyc_endo_b_GlcNAc-like_dom"/>
</dbReference>
<dbReference type="Pfam" id="PF10135">
    <property type="entry name" value="Rod-binding"/>
    <property type="match status" value="1"/>
</dbReference>
<comment type="similarity">
    <text evidence="4">In the C-terminal section; belongs to the glycosyl hydrolase 73 family.</text>
</comment>
<keyword evidence="14" id="KW-1185">Reference proteome</keyword>
<keyword evidence="13" id="KW-0966">Cell projection</keyword>
<evidence type="ECO:0000256" key="10">
    <source>
        <dbReference type="ARBA" id="ARBA00023316"/>
    </source>
</evidence>
<feature type="domain" description="Mannosyl-glycoprotein endo-beta-N-acetylglucosamidase-like" evidence="12">
    <location>
        <begin position="122"/>
        <end position="287"/>
    </location>
</feature>
<dbReference type="OrthoDB" id="289937at2"/>
<evidence type="ECO:0000313" key="13">
    <source>
        <dbReference type="EMBL" id="PTU30601.1"/>
    </source>
</evidence>
<dbReference type="AlphaFoldDB" id="A0A2T5MDE6"/>
<proteinExistence type="inferred from homology"/>
<dbReference type="PANTHER" id="PTHR33308:SF9">
    <property type="entry name" value="PEPTIDOGLYCAN HYDROLASE FLGJ"/>
    <property type="match status" value="1"/>
</dbReference>
<dbReference type="SMART" id="SM00047">
    <property type="entry name" value="LYZ2"/>
    <property type="match status" value="1"/>
</dbReference>
<accession>A0A2T5MDE6</accession>
<dbReference type="InterPro" id="IPR013377">
    <property type="entry name" value="FlgJ"/>
</dbReference>
<gene>
    <name evidence="13" type="primary">flgJ</name>
    <name evidence="13" type="ORF">CJD38_13930</name>
</gene>
<keyword evidence="7" id="KW-1005">Bacterial flagellum biogenesis</keyword>
<keyword evidence="9" id="KW-0326">Glycosidase</keyword>
<evidence type="ECO:0000256" key="3">
    <source>
        <dbReference type="ARBA" id="ARBA00006880"/>
    </source>
</evidence>
<dbReference type="InterPro" id="IPR019301">
    <property type="entry name" value="Flagellar_prot_FlgJ_N"/>
</dbReference>
<dbReference type="GO" id="GO:0071973">
    <property type="term" value="P:bacterial-type flagellum-dependent cell motility"/>
    <property type="evidence" value="ECO:0007669"/>
    <property type="project" value="TreeGrafter"/>
</dbReference>
<dbReference type="GO" id="GO:0071555">
    <property type="term" value="P:cell wall organization"/>
    <property type="evidence" value="ECO:0007669"/>
    <property type="project" value="UniProtKB-KW"/>
</dbReference>
<comment type="caution">
    <text evidence="13">The sequence shown here is derived from an EMBL/GenBank/DDBJ whole genome shotgun (WGS) entry which is preliminary data.</text>
</comment>
<evidence type="ECO:0000259" key="12">
    <source>
        <dbReference type="SMART" id="SM00047"/>
    </source>
</evidence>
<evidence type="ECO:0000256" key="4">
    <source>
        <dbReference type="ARBA" id="ARBA00007974"/>
    </source>
</evidence>
<comment type="subcellular location">
    <subcellularLocation>
        <location evidence="2">Periplasm</location>
    </subcellularLocation>
</comment>
<protein>
    <recommendedName>
        <fullName evidence="5">Peptidoglycan hydrolase FlgJ</fullName>
    </recommendedName>
    <alternativeName>
        <fullName evidence="11">Muramidase FlgJ</fullName>
    </alternativeName>
</protein>
<comment type="similarity">
    <text evidence="3">In the N-terminal section; belongs to the FlgJ family.</text>
</comment>
<evidence type="ECO:0000256" key="6">
    <source>
        <dbReference type="ARBA" id="ARBA00022764"/>
    </source>
</evidence>
<dbReference type="Pfam" id="PF01832">
    <property type="entry name" value="Glucosaminidase"/>
    <property type="match status" value="1"/>
</dbReference>
<dbReference type="GO" id="GO:0016798">
    <property type="term" value="F:hydrolase activity, acting on glycosyl bonds"/>
    <property type="evidence" value="ECO:0007669"/>
    <property type="project" value="UniProtKB-KW"/>
</dbReference>
<evidence type="ECO:0000313" key="14">
    <source>
        <dbReference type="Proteomes" id="UP000244248"/>
    </source>
</evidence>
<evidence type="ECO:0000256" key="11">
    <source>
        <dbReference type="ARBA" id="ARBA00030835"/>
    </source>
</evidence>
<dbReference type="GO" id="GO:0004040">
    <property type="term" value="F:amidase activity"/>
    <property type="evidence" value="ECO:0007669"/>
    <property type="project" value="InterPro"/>
</dbReference>
<keyword evidence="8 13" id="KW-0378">Hydrolase</keyword>
<evidence type="ECO:0000256" key="8">
    <source>
        <dbReference type="ARBA" id="ARBA00022801"/>
    </source>
</evidence>
<dbReference type="PRINTS" id="PR01002">
    <property type="entry name" value="FLGFLGJ"/>
</dbReference>
<name>A0A2T5MDE6_9GAMM</name>
<dbReference type="GO" id="GO:0042597">
    <property type="term" value="C:periplasmic space"/>
    <property type="evidence" value="ECO:0007669"/>
    <property type="project" value="UniProtKB-SubCell"/>
</dbReference>
<dbReference type="Gene3D" id="2.10.70.40">
    <property type="entry name" value="peptidoglycan hydrolase"/>
    <property type="match status" value="1"/>
</dbReference>
<dbReference type="Proteomes" id="UP000244248">
    <property type="component" value="Unassembled WGS sequence"/>
</dbReference>
<organism evidence="13 14">
    <name type="scientific">Stenotrophobium rhamnosiphilum</name>
    <dbReference type="NCBI Taxonomy" id="2029166"/>
    <lineage>
        <taxon>Bacteria</taxon>
        <taxon>Pseudomonadati</taxon>
        <taxon>Pseudomonadota</taxon>
        <taxon>Gammaproteobacteria</taxon>
        <taxon>Nevskiales</taxon>
        <taxon>Nevskiaceae</taxon>
        <taxon>Stenotrophobium</taxon>
    </lineage>
</organism>
<evidence type="ECO:0000256" key="1">
    <source>
        <dbReference type="ARBA" id="ARBA00002954"/>
    </source>
</evidence>
<comment type="function">
    <text evidence="1">Flagellum-specific muramidase which hydrolyzes the peptidoglycan layer to assemble the rod structure in the periplasmic space.</text>
</comment>
<evidence type="ECO:0000256" key="7">
    <source>
        <dbReference type="ARBA" id="ARBA00022795"/>
    </source>
</evidence>
<keyword evidence="10" id="KW-0961">Cell wall biogenesis/degradation</keyword>
<reference evidence="13 14" key="1">
    <citation type="submission" date="2018-04" db="EMBL/GenBank/DDBJ databases">
        <title>Novel species isolated from glacier.</title>
        <authorList>
            <person name="Liu Q."/>
            <person name="Xin Y.-H."/>
        </authorList>
    </citation>
    <scope>NUCLEOTIDE SEQUENCE [LARGE SCALE GENOMIC DNA]</scope>
    <source>
        <strain evidence="13 14">GT1R17</strain>
    </source>
</reference>
<dbReference type="InterPro" id="IPR051056">
    <property type="entry name" value="Glycosyl_Hydrolase_73"/>
</dbReference>
<keyword evidence="13" id="KW-0282">Flagellum</keyword>
<dbReference type="GO" id="GO:0044780">
    <property type="term" value="P:bacterial-type flagellum assembly"/>
    <property type="evidence" value="ECO:0007669"/>
    <property type="project" value="InterPro"/>
</dbReference>
<keyword evidence="6" id="KW-0574">Periplasm</keyword>
<dbReference type="RefSeq" id="WP_107940973.1">
    <property type="nucleotide sequence ID" value="NZ_QANS01000005.1"/>
</dbReference>
<dbReference type="Gene3D" id="1.10.530.10">
    <property type="match status" value="1"/>
</dbReference>
<dbReference type="NCBIfam" id="TIGR02541">
    <property type="entry name" value="flagell_FlgJ"/>
    <property type="match status" value="1"/>
</dbReference>
<dbReference type="EMBL" id="QANS01000005">
    <property type="protein sequence ID" value="PTU30601.1"/>
    <property type="molecule type" value="Genomic_DNA"/>
</dbReference>
<dbReference type="PANTHER" id="PTHR33308">
    <property type="entry name" value="PEPTIDOGLYCAN HYDROLASE FLGJ"/>
    <property type="match status" value="1"/>
</dbReference>
<keyword evidence="13" id="KW-0969">Cilium</keyword>